<dbReference type="AlphaFoldDB" id="A0A504J7H7"/>
<evidence type="ECO:0000313" key="1">
    <source>
        <dbReference type="EMBL" id="TPN86816.1"/>
    </source>
</evidence>
<accession>A0A504J7H7</accession>
<evidence type="ECO:0000313" key="2">
    <source>
        <dbReference type="Proteomes" id="UP000315540"/>
    </source>
</evidence>
<sequence>MKKVLPLIFILQFISCDEFLEDCIFFVSKPNLRTERISEGRVGIEYYQVIVGEVRNEFGHYFYSFHVENLPDGIRSFEVENKLILQGVPNEAGVFSVEITLSVEEDCYDSEDDDEFDCDNLCFSNDTDSKVYSLVIND</sequence>
<comment type="caution">
    <text evidence="1">The sequence shown here is derived from an EMBL/GenBank/DDBJ whole genome shotgun (WGS) entry which is preliminary data.</text>
</comment>
<evidence type="ECO:0008006" key="3">
    <source>
        <dbReference type="Google" id="ProtNLM"/>
    </source>
</evidence>
<proteinExistence type="predicted"/>
<keyword evidence="2" id="KW-1185">Reference proteome</keyword>
<gene>
    <name evidence="1" type="ORF">FHK87_04215</name>
</gene>
<reference evidence="1 2" key="1">
    <citation type="submission" date="2019-06" db="EMBL/GenBank/DDBJ databases">
        <authorList>
            <person name="Meng X."/>
        </authorList>
    </citation>
    <scope>NUCLEOTIDE SEQUENCE [LARGE SCALE GENOMIC DNA]</scope>
    <source>
        <strain evidence="1 2">M625</strain>
    </source>
</reference>
<name>A0A504J7H7_9FLAO</name>
<dbReference type="Proteomes" id="UP000315540">
    <property type="component" value="Unassembled WGS sequence"/>
</dbReference>
<dbReference type="EMBL" id="VFWZ01000002">
    <property type="protein sequence ID" value="TPN86816.1"/>
    <property type="molecule type" value="Genomic_DNA"/>
</dbReference>
<protein>
    <recommendedName>
        <fullName evidence="3">DUF4249 family protein</fullName>
    </recommendedName>
</protein>
<dbReference type="OrthoDB" id="1435237at2"/>
<dbReference type="RefSeq" id="WP_140590263.1">
    <property type="nucleotide sequence ID" value="NZ_VFWZ01000002.1"/>
</dbReference>
<organism evidence="1 2">
    <name type="scientific">Aquimarina algicola</name>
    <dbReference type="NCBI Taxonomy" id="2589995"/>
    <lineage>
        <taxon>Bacteria</taxon>
        <taxon>Pseudomonadati</taxon>
        <taxon>Bacteroidota</taxon>
        <taxon>Flavobacteriia</taxon>
        <taxon>Flavobacteriales</taxon>
        <taxon>Flavobacteriaceae</taxon>
        <taxon>Aquimarina</taxon>
    </lineage>
</organism>